<sequence>MEKGFLSPKGRGSGKGVKEKQGSVVGDIGKTCNRASDDTGGSTTDLADQIGSGYEDLKSTLANRYEKVTTSTSNSSPQVAAPSGNTDTHVSDSYVNVESSNQEKPISLDTTVGGNVDVNEAPAINPMSQVPAIVDGGFTLFESHAILIYLSGAYPRVASHWYPDNLHERAKVHSVLDWHHSNLRRGSVGVIINTVLGPLNGLPSSPQAAEEAEKILAKSLSILEDFWLEDGPFLVGRSQPSIADLNLVCEIMELELLSEKDRYRILSPYKKVLKWVENTKNATAPHFDEVHGVLFKAKKGIQEQIATKSGHYASANERSLGLSLSSSGDFLVKSVRTLLDDFLLPKFDVPTRWINVVPIKAWRFPPFFVRHATFFGGILIPFILFLLFGSSGWVADDVESIANSSKVVSYIPEILVESKIVDASGTCWVADDVESIANSSKDKGEQGFSCLFKRATGRRAAVSLAVVAADVAISLQPNV</sequence>
<dbReference type="Gene3D" id="3.40.30.10">
    <property type="entry name" value="Glutaredoxin"/>
    <property type="match status" value="1"/>
</dbReference>
<keyword evidence="7" id="KW-1133">Transmembrane helix</keyword>
<dbReference type="SFLD" id="SFLDS00019">
    <property type="entry name" value="Glutathione_Transferase_(cytos"/>
    <property type="match status" value="1"/>
</dbReference>
<evidence type="ECO:0000313" key="11">
    <source>
        <dbReference type="Proteomes" id="UP000245207"/>
    </source>
</evidence>
<reference evidence="10 11" key="1">
    <citation type="journal article" date="2018" name="Mol. Plant">
        <title>The genome of Artemisia annua provides insight into the evolution of Asteraceae family and artemisinin biosynthesis.</title>
        <authorList>
            <person name="Shen Q."/>
            <person name="Zhang L."/>
            <person name="Liao Z."/>
            <person name="Wang S."/>
            <person name="Yan T."/>
            <person name="Shi P."/>
            <person name="Liu M."/>
            <person name="Fu X."/>
            <person name="Pan Q."/>
            <person name="Wang Y."/>
            <person name="Lv Z."/>
            <person name="Lu X."/>
            <person name="Zhang F."/>
            <person name="Jiang W."/>
            <person name="Ma Y."/>
            <person name="Chen M."/>
            <person name="Hao X."/>
            <person name="Li L."/>
            <person name="Tang Y."/>
            <person name="Lv G."/>
            <person name="Zhou Y."/>
            <person name="Sun X."/>
            <person name="Brodelius P.E."/>
            <person name="Rose J.K.C."/>
            <person name="Tang K."/>
        </authorList>
    </citation>
    <scope>NUCLEOTIDE SEQUENCE [LARGE SCALE GENOMIC DNA]</scope>
    <source>
        <strain evidence="11">cv. Huhao1</strain>
        <tissue evidence="10">Leaf</tissue>
    </source>
</reference>
<dbReference type="InterPro" id="IPR043377">
    <property type="entry name" value="GSTT1/2/3"/>
</dbReference>
<evidence type="ECO:0000256" key="1">
    <source>
        <dbReference type="ARBA" id="ARBA00009899"/>
    </source>
</evidence>
<dbReference type="OrthoDB" id="422574at2759"/>
<comment type="catalytic activity">
    <reaction evidence="5">
        <text>RX + glutathione = an S-substituted glutathione + a halide anion + H(+)</text>
        <dbReference type="Rhea" id="RHEA:16437"/>
        <dbReference type="ChEBI" id="CHEBI:15378"/>
        <dbReference type="ChEBI" id="CHEBI:16042"/>
        <dbReference type="ChEBI" id="CHEBI:17792"/>
        <dbReference type="ChEBI" id="CHEBI:57925"/>
        <dbReference type="ChEBI" id="CHEBI:90779"/>
        <dbReference type="EC" id="2.5.1.18"/>
    </reaction>
</comment>
<dbReference type="PANTHER" id="PTHR44750:SF1">
    <property type="entry name" value="GLUTATHIONE S-TRANSFERASE T1-RELATED"/>
    <property type="match status" value="1"/>
</dbReference>
<dbReference type="SUPFAM" id="SSF52833">
    <property type="entry name" value="Thioredoxin-like"/>
    <property type="match status" value="1"/>
</dbReference>
<dbReference type="AlphaFoldDB" id="A0A2U1Q7R2"/>
<evidence type="ECO:0000259" key="8">
    <source>
        <dbReference type="PROSITE" id="PS50404"/>
    </source>
</evidence>
<evidence type="ECO:0000256" key="3">
    <source>
        <dbReference type="ARBA" id="ARBA00022575"/>
    </source>
</evidence>
<dbReference type="SFLD" id="SFLDG00358">
    <property type="entry name" value="Main_(cytGST)"/>
    <property type="match status" value="1"/>
</dbReference>
<evidence type="ECO:0000259" key="9">
    <source>
        <dbReference type="PROSITE" id="PS50405"/>
    </source>
</evidence>
<accession>A0A2U1Q7R2</accession>
<evidence type="ECO:0000256" key="4">
    <source>
        <dbReference type="ARBA" id="ARBA00022679"/>
    </source>
</evidence>
<keyword evidence="7" id="KW-0812">Transmembrane</keyword>
<keyword evidence="4 10" id="KW-0808">Transferase</keyword>
<dbReference type="GO" id="GO:0009407">
    <property type="term" value="P:toxin catabolic process"/>
    <property type="evidence" value="ECO:0007669"/>
    <property type="project" value="UniProtKB-ARBA"/>
</dbReference>
<dbReference type="GO" id="GO:0004364">
    <property type="term" value="F:glutathione transferase activity"/>
    <property type="evidence" value="ECO:0007669"/>
    <property type="project" value="UniProtKB-EC"/>
</dbReference>
<dbReference type="InterPro" id="IPR036282">
    <property type="entry name" value="Glutathione-S-Trfase_C_sf"/>
</dbReference>
<protein>
    <recommendedName>
        <fullName evidence="2">glutathione transferase</fullName>
        <ecNumber evidence="2">2.5.1.18</ecNumber>
    </recommendedName>
</protein>
<dbReference type="PANTHER" id="PTHR44750">
    <property type="entry name" value="GLUTATHIONE S-TRANSFERASE T1-RELATED"/>
    <property type="match status" value="1"/>
</dbReference>
<dbReference type="EMBL" id="PKPP01000339">
    <property type="protein sequence ID" value="PWA94044.1"/>
    <property type="molecule type" value="Genomic_DNA"/>
</dbReference>
<dbReference type="SUPFAM" id="SSF47616">
    <property type="entry name" value="GST C-terminal domain-like"/>
    <property type="match status" value="1"/>
</dbReference>
<evidence type="ECO:0000256" key="2">
    <source>
        <dbReference type="ARBA" id="ARBA00012452"/>
    </source>
</evidence>
<evidence type="ECO:0000256" key="5">
    <source>
        <dbReference type="ARBA" id="ARBA00047960"/>
    </source>
</evidence>
<comment type="caution">
    <text evidence="10">The sequence shown here is derived from an EMBL/GenBank/DDBJ whole genome shotgun (WGS) entry which is preliminary data.</text>
</comment>
<dbReference type="InterPro" id="IPR040077">
    <property type="entry name" value="GST_C_Theta"/>
</dbReference>
<feature type="region of interest" description="Disordered" evidence="6">
    <location>
        <begin position="68"/>
        <end position="88"/>
    </location>
</feature>
<proteinExistence type="inferred from homology"/>
<feature type="domain" description="GST N-terminal" evidence="8">
    <location>
        <begin position="102"/>
        <end position="158"/>
    </location>
</feature>
<dbReference type="PROSITE" id="PS50404">
    <property type="entry name" value="GST_NTER"/>
    <property type="match status" value="1"/>
</dbReference>
<dbReference type="EC" id="2.5.1.18" evidence="2"/>
<dbReference type="CDD" id="cd03183">
    <property type="entry name" value="GST_C_Theta"/>
    <property type="match status" value="1"/>
</dbReference>
<keyword evidence="7" id="KW-0472">Membrane</keyword>
<dbReference type="InterPro" id="IPR036249">
    <property type="entry name" value="Thioredoxin-like_sf"/>
</dbReference>
<dbReference type="Pfam" id="PF02798">
    <property type="entry name" value="GST_N"/>
    <property type="match status" value="1"/>
</dbReference>
<organism evidence="10 11">
    <name type="scientific">Artemisia annua</name>
    <name type="common">Sweet wormwood</name>
    <dbReference type="NCBI Taxonomy" id="35608"/>
    <lineage>
        <taxon>Eukaryota</taxon>
        <taxon>Viridiplantae</taxon>
        <taxon>Streptophyta</taxon>
        <taxon>Embryophyta</taxon>
        <taxon>Tracheophyta</taxon>
        <taxon>Spermatophyta</taxon>
        <taxon>Magnoliopsida</taxon>
        <taxon>eudicotyledons</taxon>
        <taxon>Gunneridae</taxon>
        <taxon>Pentapetalae</taxon>
        <taxon>asterids</taxon>
        <taxon>campanulids</taxon>
        <taxon>Asterales</taxon>
        <taxon>Asteraceae</taxon>
        <taxon>Asteroideae</taxon>
        <taxon>Anthemideae</taxon>
        <taxon>Artemisiinae</taxon>
        <taxon>Artemisia</taxon>
    </lineage>
</organism>
<feature type="region of interest" description="Disordered" evidence="6">
    <location>
        <begin position="1"/>
        <end position="50"/>
    </location>
</feature>
<keyword evidence="11" id="KW-1185">Reference proteome</keyword>
<feature type="transmembrane region" description="Helical" evidence="7">
    <location>
        <begin position="372"/>
        <end position="395"/>
    </location>
</feature>
<name>A0A2U1Q7R2_ARTAN</name>
<keyword evidence="3" id="KW-0216">Detoxification</keyword>
<dbReference type="InterPro" id="IPR040079">
    <property type="entry name" value="Glutathione_S-Trfase"/>
</dbReference>
<dbReference type="InterPro" id="IPR004045">
    <property type="entry name" value="Glutathione_S-Trfase_N"/>
</dbReference>
<evidence type="ECO:0000313" key="10">
    <source>
        <dbReference type="EMBL" id="PWA94044.1"/>
    </source>
</evidence>
<dbReference type="InterPro" id="IPR010987">
    <property type="entry name" value="Glutathione-S-Trfase_C-like"/>
</dbReference>
<evidence type="ECO:0000256" key="6">
    <source>
        <dbReference type="SAM" id="MobiDB-lite"/>
    </source>
</evidence>
<evidence type="ECO:0000256" key="7">
    <source>
        <dbReference type="SAM" id="Phobius"/>
    </source>
</evidence>
<dbReference type="FunFam" id="1.20.1050.10:FF:000039">
    <property type="entry name" value="Glutathione S-transferase theta-1"/>
    <property type="match status" value="1"/>
</dbReference>
<gene>
    <name evidence="10" type="ORF">CTI12_AA018910</name>
</gene>
<dbReference type="STRING" id="35608.A0A2U1Q7R2"/>
<feature type="domain" description="GST C-terminal" evidence="9">
    <location>
        <begin position="165"/>
        <end position="309"/>
    </location>
</feature>
<dbReference type="PROSITE" id="PS50405">
    <property type="entry name" value="GST_CTER"/>
    <property type="match status" value="1"/>
</dbReference>
<comment type="similarity">
    <text evidence="1">Belongs to the GST superfamily. Theta family.</text>
</comment>
<dbReference type="Gene3D" id="1.20.1050.10">
    <property type="match status" value="1"/>
</dbReference>
<dbReference type="Proteomes" id="UP000245207">
    <property type="component" value="Unassembled WGS sequence"/>
</dbReference>